<evidence type="ECO:0000256" key="11">
    <source>
        <dbReference type="PIRSR" id="PIRSR000390-2"/>
    </source>
</evidence>
<gene>
    <name evidence="13" type="ORF">AHMF7605_10930</name>
</gene>
<dbReference type="GO" id="GO:0030170">
    <property type="term" value="F:pyridoxal phosphate binding"/>
    <property type="evidence" value="ECO:0007669"/>
    <property type="project" value="TreeGrafter"/>
</dbReference>
<evidence type="ECO:0000256" key="3">
    <source>
        <dbReference type="ARBA" id="ARBA00022576"/>
    </source>
</evidence>
<dbReference type="EMBL" id="PYFT01000001">
    <property type="protein sequence ID" value="PSR53996.1"/>
    <property type="molecule type" value="Genomic_DNA"/>
</dbReference>
<dbReference type="PIRSF" id="PIRSF000390">
    <property type="entry name" value="PLP_StrS"/>
    <property type="match status" value="1"/>
</dbReference>
<keyword evidence="4 13" id="KW-0808">Transferase</keyword>
<evidence type="ECO:0000256" key="6">
    <source>
        <dbReference type="ARBA" id="ARBA00037999"/>
    </source>
</evidence>
<feature type="active site" description="Proton acceptor" evidence="10">
    <location>
        <position position="191"/>
    </location>
</feature>
<keyword evidence="14" id="KW-1185">Reference proteome</keyword>
<comment type="catalytic activity">
    <reaction evidence="7">
        <text>GDP-alpha-D-perosamine + 2-oxoglutarate = GDP-4-dehydro-alpha-D-rhamnose + L-glutamate</text>
        <dbReference type="Rhea" id="RHEA:36779"/>
        <dbReference type="ChEBI" id="CHEBI:16810"/>
        <dbReference type="ChEBI" id="CHEBI:29985"/>
        <dbReference type="ChEBI" id="CHEBI:57964"/>
        <dbReference type="ChEBI" id="CHEBI:73996"/>
        <dbReference type="EC" id="2.6.1.102"/>
    </reaction>
</comment>
<evidence type="ECO:0000256" key="1">
    <source>
        <dbReference type="ARBA" id="ARBA00001933"/>
    </source>
</evidence>
<dbReference type="Gene3D" id="3.90.1150.10">
    <property type="entry name" value="Aspartate Aminotransferase, domain 1"/>
    <property type="match status" value="1"/>
</dbReference>
<evidence type="ECO:0000256" key="8">
    <source>
        <dbReference type="ARBA" id="ARBA00066317"/>
    </source>
</evidence>
<sequence length="382" mass="42445">MNSKIWLSSPHMGASEFNYVKEAFDTNWIAPLGPHVDGFEKNLEDFLGHNTYVAALSSGTAALHLALIILGVKAGDEVICQSMTFSASANPIAYQGATPVFVDSEEQSWNMSPEFLEIAIQDRLKNGKKPKAIIVVHLYGMPANMTRIMEIANKYNIPVVEDAAEALGSSYKNQPLGTFGAMSILSFNGNKIITTSGGGALVSANQDWIKKARFLATQARDVAPHYQHSHIGYNYRMSNICAGIGRGQMEVLLDRVKQRRYNFEYYKNALASIPEIKFMEEPSTGYYSNRWLSTILIDNTSNKSIDREQLRLSLEKDNIESRPLWKPMHLQPVFANTPFYGDGTSEHLFHQGLCLPSGSNLTIGDLNRVIEQVVNTFAAVQV</sequence>
<comment type="cofactor">
    <cofactor evidence="1">
        <name>pyridoxal 5'-phosphate</name>
        <dbReference type="ChEBI" id="CHEBI:597326"/>
    </cofactor>
</comment>
<dbReference type="InterPro" id="IPR015422">
    <property type="entry name" value="PyrdxlP-dep_Trfase_small"/>
</dbReference>
<dbReference type="GO" id="GO:0102933">
    <property type="term" value="F:GDP-4-dehydro-6-deoxy-D-mannose-4-aminotransferase activity"/>
    <property type="evidence" value="ECO:0007669"/>
    <property type="project" value="UniProtKB-EC"/>
</dbReference>
<dbReference type="CDD" id="cd00616">
    <property type="entry name" value="AHBA_syn"/>
    <property type="match status" value="1"/>
</dbReference>
<evidence type="ECO:0000256" key="12">
    <source>
        <dbReference type="RuleBase" id="RU004508"/>
    </source>
</evidence>
<keyword evidence="5 11" id="KW-0663">Pyridoxal phosphate</keyword>
<dbReference type="AlphaFoldDB" id="A0A2T2YEQ5"/>
<dbReference type="InterPro" id="IPR015424">
    <property type="entry name" value="PyrdxlP-dep_Trfase"/>
</dbReference>
<dbReference type="Gene3D" id="3.40.640.10">
    <property type="entry name" value="Type I PLP-dependent aspartate aminotransferase-like (Major domain)"/>
    <property type="match status" value="1"/>
</dbReference>
<dbReference type="EC" id="2.6.1.102" evidence="8"/>
<evidence type="ECO:0000256" key="2">
    <source>
        <dbReference type="ARBA" id="ARBA00005125"/>
    </source>
</evidence>
<dbReference type="FunFam" id="3.40.640.10:FF:000090">
    <property type="entry name" value="Pyridoxal phosphate-dependent aminotransferase"/>
    <property type="match status" value="1"/>
</dbReference>
<reference evidence="13 14" key="1">
    <citation type="submission" date="2018-03" db="EMBL/GenBank/DDBJ databases">
        <title>Adhaeribacter sp. HMF7605 Genome sequencing and assembly.</title>
        <authorList>
            <person name="Kang H."/>
            <person name="Kang J."/>
            <person name="Cha I."/>
            <person name="Kim H."/>
            <person name="Joh K."/>
        </authorList>
    </citation>
    <scope>NUCLEOTIDE SEQUENCE [LARGE SCALE GENOMIC DNA]</scope>
    <source>
        <strain evidence="13 14">HMF7605</strain>
    </source>
</reference>
<proteinExistence type="inferred from homology"/>
<evidence type="ECO:0000256" key="9">
    <source>
        <dbReference type="ARBA" id="ARBA00074221"/>
    </source>
</evidence>
<dbReference type="InterPro" id="IPR015421">
    <property type="entry name" value="PyrdxlP-dep_Trfase_major"/>
</dbReference>
<evidence type="ECO:0000256" key="7">
    <source>
        <dbReference type="ARBA" id="ARBA00051587"/>
    </source>
</evidence>
<dbReference type="Proteomes" id="UP000240357">
    <property type="component" value="Unassembled WGS sequence"/>
</dbReference>
<dbReference type="OrthoDB" id="9810913at2"/>
<name>A0A2T2YEQ5_9BACT</name>
<accession>A0A2T2YEQ5</accession>
<evidence type="ECO:0000313" key="14">
    <source>
        <dbReference type="Proteomes" id="UP000240357"/>
    </source>
</evidence>
<keyword evidence="3 13" id="KW-0032">Aminotransferase</keyword>
<evidence type="ECO:0000256" key="10">
    <source>
        <dbReference type="PIRSR" id="PIRSR000390-1"/>
    </source>
</evidence>
<evidence type="ECO:0000256" key="4">
    <source>
        <dbReference type="ARBA" id="ARBA00022679"/>
    </source>
</evidence>
<dbReference type="PANTHER" id="PTHR30244:SF34">
    <property type="entry name" value="DTDP-4-AMINO-4,6-DIDEOXYGALACTOSE TRANSAMINASE"/>
    <property type="match status" value="1"/>
</dbReference>
<feature type="modified residue" description="N6-(pyridoxal phosphate)lysine" evidence="11">
    <location>
        <position position="191"/>
    </location>
</feature>
<comment type="caution">
    <text evidence="13">The sequence shown here is derived from an EMBL/GenBank/DDBJ whole genome shotgun (WGS) entry which is preliminary data.</text>
</comment>
<dbReference type="RefSeq" id="WP_106929213.1">
    <property type="nucleotide sequence ID" value="NZ_PYFT01000001.1"/>
</dbReference>
<protein>
    <recommendedName>
        <fullName evidence="9">GDP-perosamine synthase</fullName>
        <ecNumber evidence="8">2.6.1.102</ecNumber>
    </recommendedName>
</protein>
<dbReference type="Pfam" id="PF01041">
    <property type="entry name" value="DegT_DnrJ_EryC1"/>
    <property type="match status" value="1"/>
</dbReference>
<evidence type="ECO:0000313" key="13">
    <source>
        <dbReference type="EMBL" id="PSR53996.1"/>
    </source>
</evidence>
<organism evidence="13 14">
    <name type="scientific">Adhaeribacter arboris</name>
    <dbReference type="NCBI Taxonomy" id="2072846"/>
    <lineage>
        <taxon>Bacteria</taxon>
        <taxon>Pseudomonadati</taxon>
        <taxon>Bacteroidota</taxon>
        <taxon>Cytophagia</taxon>
        <taxon>Cytophagales</taxon>
        <taxon>Hymenobacteraceae</taxon>
        <taxon>Adhaeribacter</taxon>
    </lineage>
</organism>
<comment type="pathway">
    <text evidence="2">Bacterial outer membrane biogenesis; LPS O-antigen biosynthesis.</text>
</comment>
<evidence type="ECO:0000256" key="5">
    <source>
        <dbReference type="ARBA" id="ARBA00022898"/>
    </source>
</evidence>
<dbReference type="InterPro" id="IPR000653">
    <property type="entry name" value="DegT/StrS_aminotransferase"/>
</dbReference>
<dbReference type="PANTHER" id="PTHR30244">
    <property type="entry name" value="TRANSAMINASE"/>
    <property type="match status" value="1"/>
</dbReference>
<dbReference type="GO" id="GO:0000271">
    <property type="term" value="P:polysaccharide biosynthetic process"/>
    <property type="evidence" value="ECO:0007669"/>
    <property type="project" value="TreeGrafter"/>
</dbReference>
<comment type="similarity">
    <text evidence="6 12">Belongs to the DegT/DnrJ/EryC1 family.</text>
</comment>
<dbReference type="SUPFAM" id="SSF53383">
    <property type="entry name" value="PLP-dependent transferases"/>
    <property type="match status" value="1"/>
</dbReference>